<protein>
    <submittedName>
        <fullName evidence="2">Uncharacterized protein</fullName>
    </submittedName>
</protein>
<dbReference type="Gramene" id="KQK92680">
    <property type="protein sequence ID" value="KQK92680"/>
    <property type="gene ID" value="SETIT_040841mg"/>
</dbReference>
<evidence type="ECO:0000313" key="3">
    <source>
        <dbReference type="Proteomes" id="UP000004995"/>
    </source>
</evidence>
<sequence length="51" mass="5138">MPSPGTASTGLPAPHRAVTATPRHGVATLSSPSPTATSRSILCRMPSKALI</sequence>
<keyword evidence="3" id="KW-1185">Reference proteome</keyword>
<evidence type="ECO:0000313" key="2">
    <source>
        <dbReference type="EnsemblPlants" id="KQK92680"/>
    </source>
</evidence>
<dbReference type="EnsemblPlants" id="KQK92680">
    <property type="protein sequence ID" value="KQK92680"/>
    <property type="gene ID" value="SETIT_040841mg"/>
</dbReference>
<organism evidence="2 3">
    <name type="scientific">Setaria italica</name>
    <name type="common">Foxtail millet</name>
    <name type="synonym">Panicum italicum</name>
    <dbReference type="NCBI Taxonomy" id="4555"/>
    <lineage>
        <taxon>Eukaryota</taxon>
        <taxon>Viridiplantae</taxon>
        <taxon>Streptophyta</taxon>
        <taxon>Embryophyta</taxon>
        <taxon>Tracheophyta</taxon>
        <taxon>Spermatophyta</taxon>
        <taxon>Magnoliopsida</taxon>
        <taxon>Liliopsida</taxon>
        <taxon>Poales</taxon>
        <taxon>Poaceae</taxon>
        <taxon>PACMAD clade</taxon>
        <taxon>Panicoideae</taxon>
        <taxon>Panicodae</taxon>
        <taxon>Paniceae</taxon>
        <taxon>Cenchrinae</taxon>
        <taxon>Setaria</taxon>
    </lineage>
</organism>
<name>K4APJ3_SETIT</name>
<feature type="compositionally biased region" description="Low complexity" evidence="1">
    <location>
        <begin position="27"/>
        <end position="40"/>
    </location>
</feature>
<reference evidence="2" key="2">
    <citation type="submission" date="2018-08" db="UniProtKB">
        <authorList>
            <consortium name="EnsemblPlants"/>
        </authorList>
    </citation>
    <scope>IDENTIFICATION</scope>
    <source>
        <strain evidence="2">Yugu1</strain>
    </source>
</reference>
<proteinExistence type="predicted"/>
<dbReference type="InParanoid" id="K4APJ3"/>
<feature type="region of interest" description="Disordered" evidence="1">
    <location>
        <begin position="1"/>
        <end position="51"/>
    </location>
</feature>
<accession>K4APJ3</accession>
<dbReference type="Proteomes" id="UP000004995">
    <property type="component" value="Unassembled WGS sequence"/>
</dbReference>
<dbReference type="AlphaFoldDB" id="K4APJ3"/>
<evidence type="ECO:0000256" key="1">
    <source>
        <dbReference type="SAM" id="MobiDB-lite"/>
    </source>
</evidence>
<dbReference type="EMBL" id="AGNK02006133">
    <property type="status" value="NOT_ANNOTATED_CDS"/>
    <property type="molecule type" value="Genomic_DNA"/>
</dbReference>
<reference evidence="3" key="1">
    <citation type="journal article" date="2012" name="Nat. Biotechnol.">
        <title>Reference genome sequence of the model plant Setaria.</title>
        <authorList>
            <person name="Bennetzen J.L."/>
            <person name="Schmutz J."/>
            <person name="Wang H."/>
            <person name="Percifield R."/>
            <person name="Hawkins J."/>
            <person name="Pontaroli A.C."/>
            <person name="Estep M."/>
            <person name="Feng L."/>
            <person name="Vaughn J.N."/>
            <person name="Grimwood J."/>
            <person name="Jenkins J."/>
            <person name="Barry K."/>
            <person name="Lindquist E."/>
            <person name="Hellsten U."/>
            <person name="Deshpande S."/>
            <person name="Wang X."/>
            <person name="Wu X."/>
            <person name="Mitros T."/>
            <person name="Triplett J."/>
            <person name="Yang X."/>
            <person name="Ye C.Y."/>
            <person name="Mauro-Herrera M."/>
            <person name="Wang L."/>
            <person name="Li P."/>
            <person name="Sharma M."/>
            <person name="Sharma R."/>
            <person name="Ronald P.C."/>
            <person name="Panaud O."/>
            <person name="Kellogg E.A."/>
            <person name="Brutnell T.P."/>
            <person name="Doust A.N."/>
            <person name="Tuskan G.A."/>
            <person name="Rokhsar D."/>
            <person name="Devos K.M."/>
        </authorList>
    </citation>
    <scope>NUCLEOTIDE SEQUENCE [LARGE SCALE GENOMIC DNA]</scope>
    <source>
        <strain evidence="3">cv. Yugu1</strain>
    </source>
</reference>
<dbReference type="HOGENOM" id="CLU_3110036_0_0_1"/>